<feature type="compositionally biased region" description="Polar residues" evidence="1">
    <location>
        <begin position="257"/>
        <end position="270"/>
    </location>
</feature>
<proteinExistence type="predicted"/>
<protein>
    <submittedName>
        <fullName evidence="2">Uncharacterized protein</fullName>
    </submittedName>
</protein>
<gene>
    <name evidence="2" type="ORF">CC86DRAFT_135322</name>
</gene>
<feature type="compositionally biased region" description="Low complexity" evidence="1">
    <location>
        <begin position="557"/>
        <end position="568"/>
    </location>
</feature>
<feature type="compositionally biased region" description="Low complexity" evidence="1">
    <location>
        <begin position="357"/>
        <end position="368"/>
    </location>
</feature>
<dbReference type="EMBL" id="MU006218">
    <property type="protein sequence ID" value="KAF2831145.1"/>
    <property type="molecule type" value="Genomic_DNA"/>
</dbReference>
<feature type="region of interest" description="Disordered" evidence="1">
    <location>
        <begin position="311"/>
        <end position="368"/>
    </location>
</feature>
<sequence length="698" mass="75960">MRVMNDIRDQPPQSPAPSLRGMERPIRSFRSFINETPPPSRSHDDKPLPPTPVYGRSIFALSSSSLVTTPDLGTSVTPWKAPAAWNDPGTPYIKLQAPSPNNTRNYAPLLPEPSPGILDRNEAEPWSFSMVSPYHSQLEPITERAHFIPALPPRSPFRLSAFNTPSAESHPGVPILSPSFYSMKTPSVVGISKSCPDPFGVHVPPVLQSDVHLRISNLSTKQKAFDSLGIELPDQSTSWESWPGGPGTPQTRDDACTTPSMQGRENQPPSRGSPVSDDGSNFADMSERLRQLSVSQDYHNILADQYHASRVNTSEQSPQNEPASDTSAFGQAVSPKPPSNNHDLIPRPLSWSKRETGSSPAGSSASVVHADAVPRTEIGPNSSYMPNHQLAQAPKRPSLDETHTRFTEKTKVSSHKRTSSYLPSLMPHLRGLGSRMKSSKVLGTDSPPIPFQPTPPSGLSPVEALQPLPHSPSGLELVQPSPTTPLTPRLQTTSFLRLSPTSSIDTSSHNTSTDILGSSPNTNDWRRSSTYIRHTYVSVASGVAVKKCIRTSVGSVPSTRTISNTSSPPTSPLAHEISFPRTPPPLPPYVPHILDVSSPQSPASYKSIERPFGSRPVSDEFPKRFQPISILEKARGVRRAWKKRQNDVKHEKLKSSIRVLGPVDPSFSDGFLVHESRTPFDGGLGESRIPGYMTTGAL</sequence>
<dbReference type="AlphaFoldDB" id="A0A6A7AEY3"/>
<evidence type="ECO:0000256" key="1">
    <source>
        <dbReference type="SAM" id="MobiDB-lite"/>
    </source>
</evidence>
<feature type="region of interest" description="Disordered" evidence="1">
    <location>
        <begin position="405"/>
        <end position="425"/>
    </location>
</feature>
<reference evidence="2" key="1">
    <citation type="journal article" date="2020" name="Stud. Mycol.">
        <title>101 Dothideomycetes genomes: a test case for predicting lifestyles and emergence of pathogens.</title>
        <authorList>
            <person name="Haridas S."/>
            <person name="Albert R."/>
            <person name="Binder M."/>
            <person name="Bloem J."/>
            <person name="Labutti K."/>
            <person name="Salamov A."/>
            <person name="Andreopoulos B."/>
            <person name="Baker S."/>
            <person name="Barry K."/>
            <person name="Bills G."/>
            <person name="Bluhm B."/>
            <person name="Cannon C."/>
            <person name="Castanera R."/>
            <person name="Culley D."/>
            <person name="Daum C."/>
            <person name="Ezra D."/>
            <person name="Gonzalez J."/>
            <person name="Henrissat B."/>
            <person name="Kuo A."/>
            <person name="Liang C."/>
            <person name="Lipzen A."/>
            <person name="Lutzoni F."/>
            <person name="Magnuson J."/>
            <person name="Mondo S."/>
            <person name="Nolan M."/>
            <person name="Ohm R."/>
            <person name="Pangilinan J."/>
            <person name="Park H.-J."/>
            <person name="Ramirez L."/>
            <person name="Alfaro M."/>
            <person name="Sun H."/>
            <person name="Tritt A."/>
            <person name="Yoshinaga Y."/>
            <person name="Zwiers L.-H."/>
            <person name="Turgeon B."/>
            <person name="Goodwin S."/>
            <person name="Spatafora J."/>
            <person name="Crous P."/>
            <person name="Grigoriev I."/>
        </authorList>
    </citation>
    <scope>NUCLEOTIDE SEQUENCE</scope>
    <source>
        <strain evidence="2">CBS 113818</strain>
    </source>
</reference>
<feature type="region of interest" description="Disordered" evidence="1">
    <location>
        <begin position="500"/>
        <end position="521"/>
    </location>
</feature>
<organism evidence="2 3">
    <name type="scientific">Ophiobolus disseminans</name>
    <dbReference type="NCBI Taxonomy" id="1469910"/>
    <lineage>
        <taxon>Eukaryota</taxon>
        <taxon>Fungi</taxon>
        <taxon>Dikarya</taxon>
        <taxon>Ascomycota</taxon>
        <taxon>Pezizomycotina</taxon>
        <taxon>Dothideomycetes</taxon>
        <taxon>Pleosporomycetidae</taxon>
        <taxon>Pleosporales</taxon>
        <taxon>Pleosporineae</taxon>
        <taxon>Phaeosphaeriaceae</taxon>
        <taxon>Ophiobolus</taxon>
    </lineage>
</organism>
<feature type="region of interest" description="Disordered" evidence="1">
    <location>
        <begin position="438"/>
        <end position="469"/>
    </location>
</feature>
<name>A0A6A7AEY3_9PLEO</name>
<keyword evidence="3" id="KW-1185">Reference proteome</keyword>
<feature type="region of interest" description="Disordered" evidence="1">
    <location>
        <begin position="234"/>
        <end position="282"/>
    </location>
</feature>
<feature type="compositionally biased region" description="Polar residues" evidence="1">
    <location>
        <begin position="311"/>
        <end position="329"/>
    </location>
</feature>
<evidence type="ECO:0000313" key="3">
    <source>
        <dbReference type="Proteomes" id="UP000799424"/>
    </source>
</evidence>
<dbReference type="OrthoDB" id="3771671at2759"/>
<feature type="region of interest" description="Disordered" evidence="1">
    <location>
        <begin position="1"/>
        <end position="54"/>
    </location>
</feature>
<feature type="compositionally biased region" description="Pro residues" evidence="1">
    <location>
        <begin position="447"/>
        <end position="458"/>
    </location>
</feature>
<feature type="region of interest" description="Disordered" evidence="1">
    <location>
        <begin position="556"/>
        <end position="575"/>
    </location>
</feature>
<evidence type="ECO:0000313" key="2">
    <source>
        <dbReference type="EMBL" id="KAF2831145.1"/>
    </source>
</evidence>
<dbReference type="Proteomes" id="UP000799424">
    <property type="component" value="Unassembled WGS sequence"/>
</dbReference>
<accession>A0A6A7AEY3</accession>